<accession>A0AA88A3V9</accession>
<feature type="compositionally biased region" description="Basic and acidic residues" evidence="1">
    <location>
        <begin position="93"/>
        <end position="104"/>
    </location>
</feature>
<gene>
    <name evidence="2" type="ORF">TIFTF001_016833</name>
</gene>
<feature type="region of interest" description="Disordered" evidence="1">
    <location>
        <begin position="70"/>
        <end position="104"/>
    </location>
</feature>
<evidence type="ECO:0000313" key="2">
    <source>
        <dbReference type="EMBL" id="GMN47658.1"/>
    </source>
</evidence>
<dbReference type="EMBL" id="BTGU01000026">
    <property type="protein sequence ID" value="GMN47658.1"/>
    <property type="molecule type" value="Genomic_DNA"/>
</dbReference>
<sequence>MKNQVLARSGGAGAPLKARTHASTRPSQKGAHARTPRSACPPTRSQPACALPPCAQPECAAVHSRVLWRAFSPPEAPTNKRGDQERKKKTKRKGDMELEREEKD</sequence>
<comment type="caution">
    <text evidence="2">The sequence shown here is derived from an EMBL/GenBank/DDBJ whole genome shotgun (WGS) entry which is preliminary data.</text>
</comment>
<name>A0AA88A3V9_FICCA</name>
<dbReference type="Proteomes" id="UP001187192">
    <property type="component" value="Unassembled WGS sequence"/>
</dbReference>
<keyword evidence="3" id="KW-1185">Reference proteome</keyword>
<evidence type="ECO:0000256" key="1">
    <source>
        <dbReference type="SAM" id="MobiDB-lite"/>
    </source>
</evidence>
<organism evidence="2 3">
    <name type="scientific">Ficus carica</name>
    <name type="common">Common fig</name>
    <dbReference type="NCBI Taxonomy" id="3494"/>
    <lineage>
        <taxon>Eukaryota</taxon>
        <taxon>Viridiplantae</taxon>
        <taxon>Streptophyta</taxon>
        <taxon>Embryophyta</taxon>
        <taxon>Tracheophyta</taxon>
        <taxon>Spermatophyta</taxon>
        <taxon>Magnoliopsida</taxon>
        <taxon>eudicotyledons</taxon>
        <taxon>Gunneridae</taxon>
        <taxon>Pentapetalae</taxon>
        <taxon>rosids</taxon>
        <taxon>fabids</taxon>
        <taxon>Rosales</taxon>
        <taxon>Moraceae</taxon>
        <taxon>Ficeae</taxon>
        <taxon>Ficus</taxon>
    </lineage>
</organism>
<protein>
    <submittedName>
        <fullName evidence="2">Uncharacterized protein</fullName>
    </submittedName>
</protein>
<dbReference type="AlphaFoldDB" id="A0AA88A3V9"/>
<feature type="region of interest" description="Disordered" evidence="1">
    <location>
        <begin position="1"/>
        <end position="53"/>
    </location>
</feature>
<evidence type="ECO:0000313" key="3">
    <source>
        <dbReference type="Proteomes" id="UP001187192"/>
    </source>
</evidence>
<reference evidence="2" key="1">
    <citation type="submission" date="2023-07" db="EMBL/GenBank/DDBJ databases">
        <title>draft genome sequence of fig (Ficus carica).</title>
        <authorList>
            <person name="Takahashi T."/>
            <person name="Nishimura K."/>
        </authorList>
    </citation>
    <scope>NUCLEOTIDE SEQUENCE</scope>
</reference>
<proteinExistence type="predicted"/>